<proteinExistence type="predicted"/>
<dbReference type="PROSITE" id="PS51257">
    <property type="entry name" value="PROKAR_LIPOPROTEIN"/>
    <property type="match status" value="1"/>
</dbReference>
<dbReference type="EMBL" id="CAEZXK010000034">
    <property type="protein sequence ID" value="CAB4692245.1"/>
    <property type="molecule type" value="Genomic_DNA"/>
</dbReference>
<dbReference type="InterPro" id="IPR035328">
    <property type="entry name" value="DUF3048_C"/>
</dbReference>
<dbReference type="Gene3D" id="3.50.90.10">
    <property type="entry name" value="YerB-like"/>
    <property type="match status" value="1"/>
</dbReference>
<evidence type="ECO:0000259" key="2">
    <source>
        <dbReference type="Pfam" id="PF17479"/>
    </source>
</evidence>
<name>A0A6J6P6W6_9ZZZZ</name>
<reference evidence="3" key="1">
    <citation type="submission" date="2020-05" db="EMBL/GenBank/DDBJ databases">
        <authorList>
            <person name="Chiriac C."/>
            <person name="Salcher M."/>
            <person name="Ghai R."/>
            <person name="Kavagutti S V."/>
        </authorList>
    </citation>
    <scope>NUCLEOTIDE SEQUENCE</scope>
</reference>
<dbReference type="Pfam" id="PF17479">
    <property type="entry name" value="DUF3048_C"/>
    <property type="match status" value="1"/>
</dbReference>
<evidence type="ECO:0000259" key="1">
    <source>
        <dbReference type="Pfam" id="PF11258"/>
    </source>
</evidence>
<protein>
    <submittedName>
        <fullName evidence="3">Unannotated protein</fullName>
    </submittedName>
</protein>
<dbReference type="SUPFAM" id="SSF159774">
    <property type="entry name" value="YerB-like"/>
    <property type="match status" value="1"/>
</dbReference>
<feature type="domain" description="DUF3048" evidence="1">
    <location>
        <begin position="52"/>
        <end position="183"/>
    </location>
</feature>
<evidence type="ECO:0000313" key="3">
    <source>
        <dbReference type="EMBL" id="CAB4692245.1"/>
    </source>
</evidence>
<sequence length="352" mass="36788">MFSIRKIAAISAATFALAACAPTAGPTAEPEPTPVYVTAPLTGMQYLEGSAEASTLSRPSVACKIDNSEAARPQLGLNRTDLVFVEMVEGGLTRLVALWHSTQPTAVGPVRSIRPMDPDILSPFGGIVCYSGGQAVFVNMMRNTNVFNASETTEQDKGTFSRSKDRYAPHNVIVDVDKLAAAHPEIAAPGVQFGFANSLANSTAALIGTSVSDIKVYFPLALSQWAPNAEATRFMRTQDGESHTDAADGSQISAANVVIMTVTIDRSYLGGLYSKVPKTNLIGTGQAQVCSAGKCVSATWAKTGQTSPITLTDAAGNPVLLAPGNTWVELMAASPEGRLAITAKPTPTATPN</sequence>
<dbReference type="InterPro" id="IPR023158">
    <property type="entry name" value="YerB-like_sf"/>
</dbReference>
<feature type="domain" description="DUF3048" evidence="2">
    <location>
        <begin position="223"/>
        <end position="328"/>
    </location>
</feature>
<gene>
    <name evidence="3" type="ORF">UFOPK2370_01035</name>
</gene>
<dbReference type="AlphaFoldDB" id="A0A6J6P6W6"/>
<organism evidence="3">
    <name type="scientific">freshwater metagenome</name>
    <dbReference type="NCBI Taxonomy" id="449393"/>
    <lineage>
        <taxon>unclassified sequences</taxon>
        <taxon>metagenomes</taxon>
        <taxon>ecological metagenomes</taxon>
    </lineage>
</organism>
<dbReference type="Pfam" id="PF11258">
    <property type="entry name" value="DUF3048"/>
    <property type="match status" value="1"/>
</dbReference>
<dbReference type="InterPro" id="IPR021416">
    <property type="entry name" value="DUF3048_N"/>
</dbReference>
<accession>A0A6J6P6W6</accession>